<dbReference type="EMBL" id="JAHDVG010000479">
    <property type="protein sequence ID" value="KAH1174543.1"/>
    <property type="molecule type" value="Genomic_DNA"/>
</dbReference>
<accession>A0A9D3X7V9</accession>
<feature type="compositionally biased region" description="Pro residues" evidence="1">
    <location>
        <begin position="27"/>
        <end position="38"/>
    </location>
</feature>
<keyword evidence="3" id="KW-1185">Reference proteome</keyword>
<proteinExistence type="predicted"/>
<sequence length="109" mass="11559">MHLSVQLMGEEITRKAALSMLGSEPHPGVPRMPVPGPPGAERHEPAVQATVVLETLCKGTGFTGAFWDRTFLLPVEGGRGNELGSDGRVRGQRRFLGGPVPHTPRPGTG</sequence>
<evidence type="ECO:0000313" key="2">
    <source>
        <dbReference type="EMBL" id="KAH1174543.1"/>
    </source>
</evidence>
<feature type="region of interest" description="Disordered" evidence="1">
    <location>
        <begin position="21"/>
        <end position="42"/>
    </location>
</feature>
<feature type="region of interest" description="Disordered" evidence="1">
    <location>
        <begin position="77"/>
        <end position="109"/>
    </location>
</feature>
<evidence type="ECO:0000313" key="3">
    <source>
        <dbReference type="Proteomes" id="UP000827986"/>
    </source>
</evidence>
<gene>
    <name evidence="2" type="ORF">KIL84_008534</name>
</gene>
<dbReference type="Proteomes" id="UP000827986">
    <property type="component" value="Unassembled WGS sequence"/>
</dbReference>
<comment type="caution">
    <text evidence="2">The sequence shown here is derived from an EMBL/GenBank/DDBJ whole genome shotgun (WGS) entry which is preliminary data.</text>
</comment>
<reference evidence="2" key="1">
    <citation type="submission" date="2021-09" db="EMBL/GenBank/DDBJ databases">
        <title>The genome of Mauremys mutica provides insights into the evolution of semi-aquatic lifestyle.</title>
        <authorList>
            <person name="Gong S."/>
            <person name="Gao Y."/>
        </authorList>
    </citation>
    <scope>NUCLEOTIDE SEQUENCE</scope>
    <source>
        <strain evidence="2">MM-2020</strain>
        <tissue evidence="2">Muscle</tissue>
    </source>
</reference>
<evidence type="ECO:0000256" key="1">
    <source>
        <dbReference type="SAM" id="MobiDB-lite"/>
    </source>
</evidence>
<protein>
    <submittedName>
        <fullName evidence="2">Uncharacterized protein</fullName>
    </submittedName>
</protein>
<dbReference type="AlphaFoldDB" id="A0A9D3X7V9"/>
<name>A0A9D3X7V9_9SAUR</name>
<organism evidence="2 3">
    <name type="scientific">Mauremys mutica</name>
    <name type="common">yellowpond turtle</name>
    <dbReference type="NCBI Taxonomy" id="74926"/>
    <lineage>
        <taxon>Eukaryota</taxon>
        <taxon>Metazoa</taxon>
        <taxon>Chordata</taxon>
        <taxon>Craniata</taxon>
        <taxon>Vertebrata</taxon>
        <taxon>Euteleostomi</taxon>
        <taxon>Archelosauria</taxon>
        <taxon>Testudinata</taxon>
        <taxon>Testudines</taxon>
        <taxon>Cryptodira</taxon>
        <taxon>Durocryptodira</taxon>
        <taxon>Testudinoidea</taxon>
        <taxon>Geoemydidae</taxon>
        <taxon>Geoemydinae</taxon>
        <taxon>Mauremys</taxon>
    </lineage>
</organism>